<feature type="transmembrane region" description="Helical" evidence="1">
    <location>
        <begin position="61"/>
        <end position="80"/>
    </location>
</feature>
<proteinExistence type="predicted"/>
<evidence type="ECO:0000313" key="2">
    <source>
        <dbReference type="EMBL" id="KIF60301.1"/>
    </source>
</evidence>
<sequence length="122" mass="13395">MIALVGDGAMQMNNMAELTQYAKRLTSPWVGFPAASILCGLLAGFAVGFRSRLHCLPLFAALRVFVLAFGLVLAVLYTLIIPTDLTLKRPHPAQRAKRRFGFNLHITRESGRPGVKGDVCFH</sequence>
<feature type="transmembrane region" description="Helical" evidence="1">
    <location>
        <begin position="29"/>
        <end position="49"/>
    </location>
</feature>
<dbReference type="RefSeq" id="WP_039768398.1">
    <property type="nucleotide sequence ID" value="NZ_JTGH01000010.1"/>
</dbReference>
<organism evidence="2 3">
    <name type="scientific">Pseudomonas fluorescens</name>
    <dbReference type="NCBI Taxonomy" id="294"/>
    <lineage>
        <taxon>Bacteria</taxon>
        <taxon>Pseudomonadati</taxon>
        <taxon>Pseudomonadota</taxon>
        <taxon>Gammaproteobacteria</taxon>
        <taxon>Pseudomonadales</taxon>
        <taxon>Pseudomonadaceae</taxon>
        <taxon>Pseudomonas</taxon>
    </lineage>
</organism>
<reference evidence="2 3" key="1">
    <citation type="submission" date="2014-11" db="EMBL/GenBank/DDBJ databases">
        <title>Draft genome sequence of Pseudomonas fluorescens strains SF4c SF39a.</title>
        <authorList>
            <person name="Underwood G.E."/>
            <person name="Ly L.K."/>
            <person name="Bitzer A.S."/>
            <person name="Godino A."/>
            <person name="Bucci V."/>
            <person name="Fischer S."/>
            <person name="Silby M.W."/>
        </authorList>
    </citation>
    <scope>NUCLEOTIDE SEQUENCE [LARGE SCALE GENOMIC DNA]</scope>
    <source>
        <strain evidence="2 3">SF4c</strain>
    </source>
</reference>
<gene>
    <name evidence="2" type="ORF">QS95_12360</name>
</gene>
<evidence type="ECO:0000313" key="3">
    <source>
        <dbReference type="Proteomes" id="UP000031587"/>
    </source>
</evidence>
<keyword evidence="1" id="KW-0812">Transmembrane</keyword>
<dbReference type="EMBL" id="JTGH01000010">
    <property type="protein sequence ID" value="KIF60301.1"/>
    <property type="molecule type" value="Genomic_DNA"/>
</dbReference>
<evidence type="ECO:0000256" key="1">
    <source>
        <dbReference type="SAM" id="Phobius"/>
    </source>
</evidence>
<protein>
    <submittedName>
        <fullName evidence="2">Uncharacterized protein</fullName>
    </submittedName>
</protein>
<dbReference type="Proteomes" id="UP000031587">
    <property type="component" value="Unassembled WGS sequence"/>
</dbReference>
<keyword evidence="1" id="KW-0472">Membrane</keyword>
<name>A0AAE2A7V9_PSEFL</name>
<accession>A0AAE2A7V9</accession>
<comment type="caution">
    <text evidence="2">The sequence shown here is derived from an EMBL/GenBank/DDBJ whole genome shotgun (WGS) entry which is preliminary data.</text>
</comment>
<dbReference type="AlphaFoldDB" id="A0AAE2A7V9"/>
<keyword evidence="1" id="KW-1133">Transmembrane helix</keyword>